<reference evidence="2 3" key="1">
    <citation type="submission" date="2018-12" db="EMBL/GenBank/DDBJ databases">
        <authorList>
            <person name="Sun L."/>
            <person name="Chen Z."/>
        </authorList>
    </citation>
    <scope>NUCLEOTIDE SEQUENCE [LARGE SCALE GENOMIC DNA]</scope>
    <source>
        <strain evidence="2 3">LMG 29736</strain>
    </source>
</reference>
<evidence type="ECO:0000313" key="3">
    <source>
        <dbReference type="Proteomes" id="UP000287296"/>
    </source>
</evidence>
<dbReference type="OrthoDB" id="1683552at2"/>
<dbReference type="Proteomes" id="UP000680670">
    <property type="component" value="Unassembled WGS sequence"/>
</dbReference>
<comment type="caution">
    <text evidence="2">The sequence shown here is derived from an EMBL/GenBank/DDBJ whole genome shotgun (WGS) entry which is preliminary data.</text>
</comment>
<evidence type="ECO:0000313" key="1">
    <source>
        <dbReference type="EMBL" id="GIN98450.1"/>
    </source>
</evidence>
<protein>
    <submittedName>
        <fullName evidence="2">Uncharacterized protein</fullName>
    </submittedName>
</protein>
<evidence type="ECO:0000313" key="2">
    <source>
        <dbReference type="EMBL" id="RST59565.1"/>
    </source>
</evidence>
<dbReference type="Proteomes" id="UP000287296">
    <property type="component" value="Unassembled WGS sequence"/>
</dbReference>
<keyword evidence="4" id="KW-1185">Reference proteome</keyword>
<dbReference type="RefSeq" id="WP_120116314.1">
    <property type="nucleotide sequence ID" value="NZ_BORI01000020.1"/>
</dbReference>
<accession>A0A429X7Z8</accession>
<reference evidence="1 4" key="2">
    <citation type="submission" date="2021-03" db="EMBL/GenBank/DDBJ databases">
        <title>Antimicrobial resistance genes in bacteria isolated from Japanese honey, and their potential for conferring macrolide and lincosamide resistance in the American foulbrood pathogen Paenibacillus larvae.</title>
        <authorList>
            <person name="Okamoto M."/>
            <person name="Kumagai M."/>
            <person name="Kanamori H."/>
            <person name="Takamatsu D."/>
        </authorList>
    </citation>
    <scope>NUCLEOTIDE SEQUENCE [LARGE SCALE GENOMIC DNA]</scope>
    <source>
        <strain evidence="1 4">J6TS1</strain>
    </source>
</reference>
<evidence type="ECO:0000313" key="4">
    <source>
        <dbReference type="Proteomes" id="UP000680670"/>
    </source>
</evidence>
<proteinExistence type="predicted"/>
<dbReference type="EMBL" id="QYTW02000009">
    <property type="protein sequence ID" value="RST59565.1"/>
    <property type="molecule type" value="Genomic_DNA"/>
</dbReference>
<sequence>MNYCRLCNGISLENQTCFICMGILKDQGKIYDFYDDYSPYMEIELNKLADGDPESFQKSECVHLFVCEACGTQQELKIFYGC</sequence>
<dbReference type="EMBL" id="BORJ01000014">
    <property type="protein sequence ID" value="GIN98450.1"/>
    <property type="molecule type" value="Genomic_DNA"/>
</dbReference>
<dbReference type="AlphaFoldDB" id="A0A429X7Z8"/>
<gene>
    <name evidence="2" type="ORF">D5F11_010675</name>
    <name evidence="1" type="ORF">J6TS1_43200</name>
</gene>
<organism evidence="2 3">
    <name type="scientific">Siminovitchia terrae</name>
    <name type="common">Bacillus terrae</name>
    <dbReference type="NCBI Taxonomy" id="1914933"/>
    <lineage>
        <taxon>Bacteria</taxon>
        <taxon>Bacillati</taxon>
        <taxon>Bacillota</taxon>
        <taxon>Bacilli</taxon>
        <taxon>Bacillales</taxon>
        <taxon>Bacillaceae</taxon>
        <taxon>Siminovitchia</taxon>
    </lineage>
</organism>
<name>A0A429X7Z8_SIMTE</name>